<evidence type="ECO:0000256" key="4">
    <source>
        <dbReference type="ARBA" id="ARBA00022448"/>
    </source>
</evidence>
<keyword evidence="9" id="KW-0472">Membrane</keyword>
<organism evidence="11 12">
    <name type="scientific">Pontiella agarivorans</name>
    <dbReference type="NCBI Taxonomy" id="3038953"/>
    <lineage>
        <taxon>Bacteria</taxon>
        <taxon>Pseudomonadati</taxon>
        <taxon>Kiritimatiellota</taxon>
        <taxon>Kiritimatiellia</taxon>
        <taxon>Kiritimatiellales</taxon>
        <taxon>Pontiellaceae</taxon>
        <taxon>Pontiella</taxon>
    </lineage>
</organism>
<keyword evidence="10" id="KW-1006">Bacterial flagellum protein export</keyword>
<evidence type="ECO:0000256" key="1">
    <source>
        <dbReference type="ARBA" id="ARBA00004413"/>
    </source>
</evidence>
<keyword evidence="7" id="KW-1005">Bacterial flagellum biogenesis</keyword>
<dbReference type="Proteomes" id="UP001290861">
    <property type="component" value="Unassembled WGS sequence"/>
</dbReference>
<proteinExistence type="inferred from homology"/>
<keyword evidence="11" id="KW-0969">Cilium</keyword>
<dbReference type="InterPro" id="IPR012823">
    <property type="entry name" value="Flagell_FliJ"/>
</dbReference>
<evidence type="ECO:0000256" key="9">
    <source>
        <dbReference type="ARBA" id="ARBA00023136"/>
    </source>
</evidence>
<keyword evidence="5" id="KW-1003">Cell membrane</keyword>
<protein>
    <recommendedName>
        <fullName evidence="3">Flagellar FliJ protein</fullName>
    </recommendedName>
</protein>
<dbReference type="EMBL" id="JARVCO010000002">
    <property type="protein sequence ID" value="MDZ8117284.1"/>
    <property type="molecule type" value="Genomic_DNA"/>
</dbReference>
<reference evidence="11 12" key="1">
    <citation type="journal article" date="2024" name="Appl. Environ. Microbiol.">
        <title>Pontiella agarivorans sp. nov., a novel marine anaerobic bacterium capable of degrading macroalgal polysaccharides and fixing nitrogen.</title>
        <authorList>
            <person name="Liu N."/>
            <person name="Kivenson V."/>
            <person name="Peng X."/>
            <person name="Cui Z."/>
            <person name="Lankiewicz T.S."/>
            <person name="Gosselin K.M."/>
            <person name="English C.J."/>
            <person name="Blair E.M."/>
            <person name="O'Malley M.A."/>
            <person name="Valentine D.L."/>
        </authorList>
    </citation>
    <scope>NUCLEOTIDE SEQUENCE [LARGE SCALE GENOMIC DNA]</scope>
    <source>
        <strain evidence="11 12">NLcol2</strain>
    </source>
</reference>
<keyword evidence="11" id="KW-0282">Flagellum</keyword>
<keyword evidence="8" id="KW-0653">Protein transport</keyword>
<dbReference type="InterPro" id="IPR053716">
    <property type="entry name" value="Flag_assembly_chemotaxis_eff"/>
</dbReference>
<dbReference type="Gene3D" id="1.10.287.1700">
    <property type="match status" value="1"/>
</dbReference>
<gene>
    <name evidence="11" type="primary">fliJ</name>
    <name evidence="11" type="ORF">P9H32_01485</name>
</gene>
<comment type="subcellular location">
    <subcellularLocation>
        <location evidence="1">Cell membrane</location>
        <topology evidence="1">Peripheral membrane protein</topology>
        <orientation evidence="1">Cytoplasmic side</orientation>
    </subcellularLocation>
</comment>
<evidence type="ECO:0000256" key="5">
    <source>
        <dbReference type="ARBA" id="ARBA00022475"/>
    </source>
</evidence>
<evidence type="ECO:0000256" key="10">
    <source>
        <dbReference type="ARBA" id="ARBA00023225"/>
    </source>
</evidence>
<sequence>MKKFSFTFQYLLDAHRAKEQAAEHALRMAGSALAEAEQALAAMSETGARQTRALEQMTGVVRPLDYSIYRESVDFIHQQIAALKQVCSSKAEAVEECRAALRKEVTSRRILENLCDRERVEWAEALRAEEQKQMDELAVVRWSRQEVGV</sequence>
<comment type="similarity">
    <text evidence="2">Belongs to the FliJ family.</text>
</comment>
<evidence type="ECO:0000256" key="6">
    <source>
        <dbReference type="ARBA" id="ARBA00022500"/>
    </source>
</evidence>
<evidence type="ECO:0000256" key="2">
    <source>
        <dbReference type="ARBA" id="ARBA00010004"/>
    </source>
</evidence>
<evidence type="ECO:0000313" key="11">
    <source>
        <dbReference type="EMBL" id="MDZ8117284.1"/>
    </source>
</evidence>
<dbReference type="NCBIfam" id="TIGR02473">
    <property type="entry name" value="flagell_FliJ"/>
    <property type="match status" value="1"/>
</dbReference>
<comment type="caution">
    <text evidence="11">The sequence shown here is derived from an EMBL/GenBank/DDBJ whole genome shotgun (WGS) entry which is preliminary data.</text>
</comment>
<dbReference type="Pfam" id="PF02050">
    <property type="entry name" value="FliJ"/>
    <property type="match status" value="1"/>
</dbReference>
<dbReference type="RefSeq" id="WP_322607085.1">
    <property type="nucleotide sequence ID" value="NZ_JARVCO010000002.1"/>
</dbReference>
<evidence type="ECO:0000256" key="8">
    <source>
        <dbReference type="ARBA" id="ARBA00022927"/>
    </source>
</evidence>
<keyword evidence="6" id="KW-0145">Chemotaxis</keyword>
<name>A0ABU5MSV6_9BACT</name>
<keyword evidence="11" id="KW-0966">Cell projection</keyword>
<evidence type="ECO:0000256" key="7">
    <source>
        <dbReference type="ARBA" id="ARBA00022795"/>
    </source>
</evidence>
<accession>A0ABU5MSV6</accession>
<evidence type="ECO:0000313" key="12">
    <source>
        <dbReference type="Proteomes" id="UP001290861"/>
    </source>
</evidence>
<keyword evidence="12" id="KW-1185">Reference proteome</keyword>
<keyword evidence="4" id="KW-0813">Transport</keyword>
<evidence type="ECO:0000256" key="3">
    <source>
        <dbReference type="ARBA" id="ARBA00020392"/>
    </source>
</evidence>